<dbReference type="CDD" id="cd00448">
    <property type="entry name" value="YjgF_YER057c_UK114_family"/>
    <property type="match status" value="1"/>
</dbReference>
<name>A0A6J6QPP1_9ZZZZ</name>
<dbReference type="EMBL" id="CAFBMD010000082">
    <property type="protein sequence ID" value="CAB4902044.1"/>
    <property type="molecule type" value="Genomic_DNA"/>
</dbReference>
<protein>
    <submittedName>
        <fullName evidence="2">Unannotated protein</fullName>
    </submittedName>
</protein>
<dbReference type="Pfam" id="PF01042">
    <property type="entry name" value="Ribonuc_L-PSP"/>
    <property type="match status" value="1"/>
</dbReference>
<proteinExistence type="inferred from homology"/>
<evidence type="ECO:0000313" key="2">
    <source>
        <dbReference type="EMBL" id="CAB4713387.1"/>
    </source>
</evidence>
<dbReference type="PANTHER" id="PTHR11803">
    <property type="entry name" value="2-IMINOBUTANOATE/2-IMINOPROPANOATE DEAMINASE RIDA"/>
    <property type="match status" value="1"/>
</dbReference>
<dbReference type="EMBL" id="CAEZZQ010000063">
    <property type="protein sequence ID" value="CAB4778580.1"/>
    <property type="molecule type" value="Genomic_DNA"/>
</dbReference>
<evidence type="ECO:0000313" key="3">
    <source>
        <dbReference type="EMBL" id="CAB4778580.1"/>
    </source>
</evidence>
<organism evidence="2">
    <name type="scientific">freshwater metagenome</name>
    <dbReference type="NCBI Taxonomy" id="449393"/>
    <lineage>
        <taxon>unclassified sequences</taxon>
        <taxon>metagenomes</taxon>
        <taxon>ecological metagenomes</taxon>
    </lineage>
</organism>
<accession>A0A6J6QPP1</accession>
<dbReference type="Gene3D" id="3.30.1330.40">
    <property type="entry name" value="RutC-like"/>
    <property type="match status" value="1"/>
</dbReference>
<evidence type="ECO:0000256" key="1">
    <source>
        <dbReference type="ARBA" id="ARBA00010552"/>
    </source>
</evidence>
<comment type="similarity">
    <text evidence="1">Belongs to the RutC family.</text>
</comment>
<evidence type="ECO:0000313" key="5">
    <source>
        <dbReference type="EMBL" id="CAB5041238.1"/>
    </source>
</evidence>
<dbReference type="GO" id="GO:0005829">
    <property type="term" value="C:cytosol"/>
    <property type="evidence" value="ECO:0007669"/>
    <property type="project" value="TreeGrafter"/>
</dbReference>
<evidence type="ECO:0000313" key="4">
    <source>
        <dbReference type="EMBL" id="CAB4902044.1"/>
    </source>
</evidence>
<dbReference type="GO" id="GO:0019239">
    <property type="term" value="F:deaminase activity"/>
    <property type="evidence" value="ECO:0007669"/>
    <property type="project" value="TreeGrafter"/>
</dbReference>
<dbReference type="InterPro" id="IPR006175">
    <property type="entry name" value="YjgF/YER057c/UK114"/>
</dbReference>
<dbReference type="EMBL" id="CAEZXW010000108">
    <property type="protein sequence ID" value="CAB4713387.1"/>
    <property type="molecule type" value="Genomic_DNA"/>
</dbReference>
<dbReference type="InterPro" id="IPR035959">
    <property type="entry name" value="RutC-like_sf"/>
</dbReference>
<dbReference type="AlphaFoldDB" id="A0A6J6QPP1"/>
<gene>
    <name evidence="2" type="ORF">UFOPK2593_01290</name>
    <name evidence="3" type="ORF">UFOPK2894_01038</name>
    <name evidence="4" type="ORF">UFOPK3492_00993</name>
    <name evidence="5" type="ORF">UFOPK4234_01258</name>
</gene>
<dbReference type="PANTHER" id="PTHR11803:SF58">
    <property type="entry name" value="PROTEIN HMF1-RELATED"/>
    <property type="match status" value="1"/>
</dbReference>
<dbReference type="EMBL" id="CAFBQA010000082">
    <property type="protein sequence ID" value="CAB5041238.1"/>
    <property type="molecule type" value="Genomic_DNA"/>
</dbReference>
<reference evidence="2" key="1">
    <citation type="submission" date="2020-05" db="EMBL/GenBank/DDBJ databases">
        <authorList>
            <person name="Chiriac C."/>
            <person name="Salcher M."/>
            <person name="Ghai R."/>
            <person name="Kavagutti S V."/>
        </authorList>
    </citation>
    <scope>NUCLEOTIDE SEQUENCE</scope>
</reference>
<sequence>MTRDVRNISEYHVPVGGFTQFVVSDPGSKMVFISGLTARQADGSVGCVGDIVGQTSLVLESMKKMLESAGGSLDDVVRIVTYLTDINDHHKMHEVRREFFGDNPPASTSVQVVRLFHPDQLVEIEATAILK</sequence>
<dbReference type="SUPFAM" id="SSF55298">
    <property type="entry name" value="YjgF-like"/>
    <property type="match status" value="1"/>
</dbReference>